<evidence type="ECO:0000313" key="5">
    <source>
        <dbReference type="RefSeq" id="XP_013379841.1"/>
    </source>
</evidence>
<feature type="compositionally biased region" description="Polar residues" evidence="1">
    <location>
        <begin position="402"/>
        <end position="417"/>
    </location>
</feature>
<evidence type="ECO:0000313" key="3">
    <source>
        <dbReference type="RefSeq" id="XP_013379824.1"/>
    </source>
</evidence>
<dbReference type="RefSeq" id="XP_013379824.1">
    <property type="nucleotide sequence ID" value="XM_013524370.1"/>
</dbReference>
<evidence type="ECO:0000256" key="1">
    <source>
        <dbReference type="SAM" id="MobiDB-lite"/>
    </source>
</evidence>
<dbReference type="GeneID" id="106151230"/>
<proteinExistence type="predicted"/>
<protein>
    <submittedName>
        <fullName evidence="3 4">Suppressor of Mek1</fullName>
    </submittedName>
</protein>
<organism evidence="2 5">
    <name type="scientific">Lingula anatina</name>
    <name type="common">Brachiopod</name>
    <name type="synonym">Lingula unguis</name>
    <dbReference type="NCBI Taxonomy" id="7574"/>
    <lineage>
        <taxon>Eukaryota</taxon>
        <taxon>Metazoa</taxon>
        <taxon>Spiralia</taxon>
        <taxon>Lophotrochozoa</taxon>
        <taxon>Brachiopoda</taxon>
        <taxon>Linguliformea</taxon>
        <taxon>Lingulata</taxon>
        <taxon>Lingulida</taxon>
        <taxon>Linguloidea</taxon>
        <taxon>Lingulidae</taxon>
        <taxon>Lingula</taxon>
    </lineage>
</organism>
<sequence length="535" mass="60152">MQLVMMAKERTIKHIKDIFRYNSNRETPQKTEGKQQGKSLKNDSSGIVLLKYVPPSSEMKENSHSNDAVDRNDNNNGQILSRDVSDDTKIPLRKSHTNKHIDATVTAANQNENFILKPAVHINELPMKEECKHGQLLHSDSRLDCDSCMHHTPHRRKSQHISVADAQDNTTVITQDDSEVFQSLDISAFMTSYRGREHKTNPLYDDNHELTSSGVETDDLDSTIYGFSSRGGAAAKLNYDIQSLNISGDFAYCSGNDCEEDFDSYADDEKSESSNEVEFEVSEVTLDFDEEESEDTLVLPEDKTLIYHEYGGEDFSVYLTEESMSYTGVAPPIITPKKNLKEDKERRASKASVGKTLRSKLRKVFTGHNNHGEKHHHLQTITYKETRIGHGENTSLQNAAISNQNTPTSQPVNSRGDNSNNNNNNNNNIMVLDTPLVNMPISHSLENDTHLPHTSVSFDDTCEAADALDRSDKIRGSGIWAKVRQSFRKKNFSKGKDKPDPVQAVSCEKLDDLQSKAGNMTTNPLRQYEFSDPEF</sequence>
<gene>
    <name evidence="3 4 5" type="primary">LOC106151230</name>
</gene>
<evidence type="ECO:0000313" key="2">
    <source>
        <dbReference type="Proteomes" id="UP000085678"/>
    </source>
</evidence>
<feature type="region of interest" description="Disordered" evidence="1">
    <location>
        <begin position="513"/>
        <end position="535"/>
    </location>
</feature>
<feature type="compositionally biased region" description="Polar residues" evidence="1">
    <location>
        <begin position="516"/>
        <end position="525"/>
    </location>
</feature>
<dbReference type="KEGG" id="lak:106151230"/>
<feature type="compositionally biased region" description="Polar residues" evidence="1">
    <location>
        <begin position="36"/>
        <end position="45"/>
    </location>
</feature>
<dbReference type="AlphaFoldDB" id="A0A1S3H2Y4"/>
<evidence type="ECO:0000313" key="4">
    <source>
        <dbReference type="RefSeq" id="XP_013379832.1"/>
    </source>
</evidence>
<name>A0A1S3H2Y4_LINAN</name>
<feature type="compositionally biased region" description="Basic and acidic residues" evidence="1">
    <location>
        <begin position="58"/>
        <end position="73"/>
    </location>
</feature>
<feature type="compositionally biased region" description="Low complexity" evidence="1">
    <location>
        <begin position="418"/>
        <end position="428"/>
    </location>
</feature>
<dbReference type="RefSeq" id="XP_013379832.1">
    <property type="nucleotide sequence ID" value="XM_013524378.1"/>
</dbReference>
<feature type="region of interest" description="Disordered" evidence="1">
    <location>
        <begin position="402"/>
        <end position="428"/>
    </location>
</feature>
<keyword evidence="2" id="KW-1185">Reference proteome</keyword>
<feature type="region of interest" description="Disordered" evidence="1">
    <location>
        <begin position="21"/>
        <end position="90"/>
    </location>
</feature>
<accession>A0A1S3H2Y4</accession>
<dbReference type="RefSeq" id="XP_013379841.1">
    <property type="nucleotide sequence ID" value="XM_013524387.1"/>
</dbReference>
<dbReference type="Proteomes" id="UP000085678">
    <property type="component" value="Unplaced"/>
</dbReference>
<reference evidence="3 4" key="1">
    <citation type="submission" date="2025-04" db="UniProtKB">
        <authorList>
            <consortium name="RefSeq"/>
        </authorList>
    </citation>
    <scope>IDENTIFICATION</scope>
    <source>
        <tissue evidence="3 4">Gonads</tissue>
    </source>
</reference>